<dbReference type="Proteomes" id="UP001216638">
    <property type="component" value="Chromosome 1"/>
</dbReference>
<gene>
    <name evidence="5" type="ORF">MBRA1_000607</name>
</gene>
<dbReference type="PROSITE" id="PS50071">
    <property type="entry name" value="HOMEOBOX_2"/>
    <property type="match status" value="1"/>
</dbReference>
<evidence type="ECO:0000256" key="3">
    <source>
        <dbReference type="SAM" id="MobiDB-lite"/>
    </source>
</evidence>
<feature type="compositionally biased region" description="Basic residues" evidence="3">
    <location>
        <begin position="198"/>
        <end position="213"/>
    </location>
</feature>
<dbReference type="SUPFAM" id="SSF46689">
    <property type="entry name" value="Homeodomain-like"/>
    <property type="match status" value="1"/>
</dbReference>
<keyword evidence="6" id="KW-1185">Reference proteome</keyword>
<evidence type="ECO:0000256" key="1">
    <source>
        <dbReference type="PROSITE-ProRule" id="PRU00108"/>
    </source>
</evidence>
<evidence type="ECO:0000313" key="6">
    <source>
        <dbReference type="Proteomes" id="UP001216638"/>
    </source>
</evidence>
<accession>A0AAF0DQ52</accession>
<dbReference type="Pfam" id="PF00046">
    <property type="entry name" value="Homeodomain"/>
    <property type="match status" value="1"/>
</dbReference>
<comment type="subcellular location">
    <subcellularLocation>
        <location evidence="1 2">Nucleus</location>
    </subcellularLocation>
</comment>
<keyword evidence="1 2" id="KW-0238">DNA-binding</keyword>
<organism evidence="5 6">
    <name type="scientific">Malassezia brasiliensis</name>
    <dbReference type="NCBI Taxonomy" id="1821822"/>
    <lineage>
        <taxon>Eukaryota</taxon>
        <taxon>Fungi</taxon>
        <taxon>Dikarya</taxon>
        <taxon>Basidiomycota</taxon>
        <taxon>Ustilaginomycotina</taxon>
        <taxon>Malasseziomycetes</taxon>
        <taxon>Malasseziales</taxon>
        <taxon>Malasseziaceae</taxon>
        <taxon>Malassezia</taxon>
    </lineage>
</organism>
<keyword evidence="1 2" id="KW-0371">Homeobox</keyword>
<name>A0AAF0DQ52_9BASI</name>
<dbReference type="AlphaFoldDB" id="A0AAF0DQ52"/>
<sequence length="480" mass="51922">MRVELDFLDGCLAVLQNLRAGVSPASLISPASGAPSATLNLRSITIDTFAVAVRERPLASEVQDALISLFERAVQRLKTTFSQHFTDAQSRWGASRAHALPLLHELFETQCAMAVQETQETILGFVDERLDAYMAEANASHSWPRPHNAKAIAILETAFQHAPNITQAEKYKLAEATGLQPRQVTIWVRVSLMQFQNRRNRRTGSRRPLKRVGGRGNVTRPRTPPRLAPVPLARRKDVSETVSSSQGSSEVSEPSVPVPPTSADATAKVELGLDAPGVEWAPSSPEPLAPMDLPLLGPPPPCPVPEPVANAPAALSLDDLLVMDNARQCLVFSPLDPLPRLDFADLHLDMETLEQALGLARTNPSLPSLCTVPSVPYDELAAAEALVAQPLNVADEIVAHAQAEGWSFSDLVTPMRIPPGLHATSELERLAVHLEGHLHSPLRQRYEPMRTSAPVTGTPRWLPMPCLGEPSESGVAATGK</sequence>
<evidence type="ECO:0000256" key="2">
    <source>
        <dbReference type="RuleBase" id="RU000682"/>
    </source>
</evidence>
<reference evidence="5" key="1">
    <citation type="submission" date="2023-03" db="EMBL/GenBank/DDBJ databases">
        <title>Mating type loci evolution in Malassezia.</title>
        <authorList>
            <person name="Coelho M.A."/>
        </authorList>
    </citation>
    <scope>NUCLEOTIDE SEQUENCE</scope>
    <source>
        <strain evidence="5">CBS 14135</strain>
    </source>
</reference>
<dbReference type="InterPro" id="IPR001356">
    <property type="entry name" value="HD"/>
</dbReference>
<proteinExistence type="predicted"/>
<dbReference type="Gene3D" id="1.10.10.60">
    <property type="entry name" value="Homeodomain-like"/>
    <property type="match status" value="1"/>
</dbReference>
<keyword evidence="1 2" id="KW-0539">Nucleus</keyword>
<dbReference type="SMART" id="SM00389">
    <property type="entry name" value="HOX"/>
    <property type="match status" value="1"/>
</dbReference>
<evidence type="ECO:0000313" key="5">
    <source>
        <dbReference type="EMBL" id="WFC93980.1"/>
    </source>
</evidence>
<protein>
    <recommendedName>
        <fullName evidence="4">Homeobox domain-containing protein</fullName>
    </recommendedName>
</protein>
<dbReference type="InterPro" id="IPR009057">
    <property type="entry name" value="Homeodomain-like_sf"/>
</dbReference>
<feature type="domain" description="Homeobox" evidence="4">
    <location>
        <begin position="155"/>
        <end position="198"/>
    </location>
</feature>
<dbReference type="EMBL" id="CP119951">
    <property type="protein sequence ID" value="WFC93980.1"/>
    <property type="molecule type" value="Genomic_DNA"/>
</dbReference>
<feature type="region of interest" description="Disordered" evidence="3">
    <location>
        <begin position="198"/>
        <end position="263"/>
    </location>
</feature>
<feature type="region of interest" description="Disordered" evidence="3">
    <location>
        <begin position="450"/>
        <end position="480"/>
    </location>
</feature>
<dbReference type="CDD" id="cd00086">
    <property type="entry name" value="homeodomain"/>
    <property type="match status" value="1"/>
</dbReference>
<feature type="DNA-binding region" description="Homeobox" evidence="1">
    <location>
        <begin position="157"/>
        <end position="199"/>
    </location>
</feature>
<feature type="compositionally biased region" description="Low complexity" evidence="3">
    <location>
        <begin position="240"/>
        <end position="255"/>
    </location>
</feature>
<dbReference type="GO" id="GO:0003677">
    <property type="term" value="F:DNA binding"/>
    <property type="evidence" value="ECO:0007669"/>
    <property type="project" value="UniProtKB-UniRule"/>
</dbReference>
<dbReference type="GO" id="GO:0005634">
    <property type="term" value="C:nucleus"/>
    <property type="evidence" value="ECO:0007669"/>
    <property type="project" value="UniProtKB-SubCell"/>
</dbReference>
<evidence type="ECO:0000259" key="4">
    <source>
        <dbReference type="PROSITE" id="PS50071"/>
    </source>
</evidence>